<keyword evidence="2" id="KW-0732">Signal</keyword>
<evidence type="ECO:0008006" key="7">
    <source>
        <dbReference type="Google" id="ProtNLM"/>
    </source>
</evidence>
<feature type="compositionally biased region" description="Polar residues" evidence="1">
    <location>
        <begin position="32"/>
        <end position="44"/>
    </location>
</feature>
<evidence type="ECO:0000313" key="4">
    <source>
        <dbReference type="EMBL" id="OME72338.1"/>
    </source>
</evidence>
<feature type="compositionally biased region" description="Low complexity" evidence="1">
    <location>
        <begin position="50"/>
        <end position="68"/>
    </location>
</feature>
<dbReference type="RefSeq" id="WP_076284035.1">
    <property type="nucleotide sequence ID" value="NZ_MPTD01000002.1"/>
</dbReference>
<dbReference type="EMBL" id="MPTD01000002">
    <property type="protein sequence ID" value="OMD55352.1"/>
    <property type="molecule type" value="Genomic_DNA"/>
</dbReference>
<evidence type="ECO:0000256" key="2">
    <source>
        <dbReference type="SAM" id="SignalP"/>
    </source>
</evidence>
<feature type="region of interest" description="Disordered" evidence="1">
    <location>
        <begin position="27"/>
        <end position="72"/>
    </location>
</feature>
<evidence type="ECO:0000256" key="1">
    <source>
        <dbReference type="SAM" id="MobiDB-lite"/>
    </source>
</evidence>
<evidence type="ECO:0000313" key="5">
    <source>
        <dbReference type="Proteomes" id="UP000187313"/>
    </source>
</evidence>
<evidence type="ECO:0000313" key="3">
    <source>
        <dbReference type="EMBL" id="OMD55352.1"/>
    </source>
</evidence>
<sequence>MLRASSIGGMLLIASLLWLTACSGTPEKGVDPQQTPEQLQTAQPVATMVPPQETEPPQETAPPSTEQPQDLEGLPPLVEEAASTVMNALRNKDMSQLAAWVHSEKGLRFSPYAHVDTKNDLVFNKDEVEGLMKDSTKRVWRTFAGSGDLIELTFADYYKRFVYDADFIQTAEIAVNKGLGQGTMINNLNEVYPKDQYDFVEYHIAGIDPSVEGMDWRSLRLVFEKIGEDHALVGIIHDQWTP</sequence>
<dbReference type="EMBL" id="MPTW01000003">
    <property type="protein sequence ID" value="OME72338.1"/>
    <property type="molecule type" value="Genomic_DNA"/>
</dbReference>
<proteinExistence type="predicted"/>
<evidence type="ECO:0000313" key="6">
    <source>
        <dbReference type="Proteomes" id="UP000187425"/>
    </source>
</evidence>
<feature type="chain" id="PRO_5039273221" description="Lipoprotein" evidence="2">
    <location>
        <begin position="21"/>
        <end position="242"/>
    </location>
</feature>
<keyword evidence="5" id="KW-1185">Reference proteome</keyword>
<dbReference type="AlphaFoldDB" id="A0A1R0ZL16"/>
<name>A0A1R0ZL16_9BACL</name>
<gene>
    <name evidence="3" type="ORF">BSK51_04715</name>
    <name evidence="4" type="ORF">BSK65_08190</name>
</gene>
<accession>A0A1R0ZL16</accession>
<dbReference type="Proteomes" id="UP000187425">
    <property type="component" value="Unassembled WGS sequence"/>
</dbReference>
<comment type="caution">
    <text evidence="4">The sequence shown here is derived from an EMBL/GenBank/DDBJ whole genome shotgun (WGS) entry which is preliminary data.</text>
</comment>
<organism evidence="4 6">
    <name type="scientific">Paenibacillus odorifer</name>
    <dbReference type="NCBI Taxonomy" id="189426"/>
    <lineage>
        <taxon>Bacteria</taxon>
        <taxon>Bacillati</taxon>
        <taxon>Bacillota</taxon>
        <taxon>Bacilli</taxon>
        <taxon>Bacillales</taxon>
        <taxon>Paenibacillaceae</taxon>
        <taxon>Paenibacillus</taxon>
    </lineage>
</organism>
<dbReference type="OrthoDB" id="1267107at2"/>
<protein>
    <recommendedName>
        <fullName evidence="7">Lipoprotein</fullName>
    </recommendedName>
</protein>
<dbReference type="PROSITE" id="PS51257">
    <property type="entry name" value="PROKAR_LIPOPROTEIN"/>
    <property type="match status" value="1"/>
</dbReference>
<reference evidence="4 6" key="1">
    <citation type="submission" date="2016-11" db="EMBL/GenBank/DDBJ databases">
        <title>Paenibacillus species isolates.</title>
        <authorList>
            <person name="Beno S.M."/>
        </authorList>
    </citation>
    <scope>NUCLEOTIDE SEQUENCE [LARGE SCALE GENOMIC DNA]</scope>
    <source>
        <strain evidence="4 6">FSL H7-0443</strain>
        <strain evidence="3 5">FSL R5-0923</strain>
    </source>
</reference>
<dbReference type="Proteomes" id="UP000187313">
    <property type="component" value="Unassembled WGS sequence"/>
</dbReference>
<feature type="signal peptide" evidence="2">
    <location>
        <begin position="1"/>
        <end position="20"/>
    </location>
</feature>